<evidence type="ECO:0000256" key="3">
    <source>
        <dbReference type="ARBA" id="ARBA00022692"/>
    </source>
</evidence>
<comment type="caution">
    <text evidence="7">The sequence shown here is derived from an EMBL/GenBank/DDBJ whole genome shotgun (WGS) entry which is preliminary data.</text>
</comment>
<feature type="transmembrane region" description="Helical" evidence="6">
    <location>
        <begin position="338"/>
        <end position="359"/>
    </location>
</feature>
<evidence type="ECO:0000256" key="6">
    <source>
        <dbReference type="SAM" id="Phobius"/>
    </source>
</evidence>
<dbReference type="InterPro" id="IPR030922">
    <property type="entry name" value="LptF"/>
</dbReference>
<dbReference type="PANTHER" id="PTHR33529:SF6">
    <property type="entry name" value="YJGP_YJGQ FAMILY PERMEASE"/>
    <property type="match status" value="1"/>
</dbReference>
<dbReference type="RefSeq" id="WP_343042662.1">
    <property type="nucleotide sequence ID" value="NZ_JACIJM010000004.1"/>
</dbReference>
<dbReference type="InterPro" id="IPR005495">
    <property type="entry name" value="LptG/LptF_permease"/>
</dbReference>
<dbReference type="GO" id="GO:0055085">
    <property type="term" value="P:transmembrane transport"/>
    <property type="evidence" value="ECO:0007669"/>
    <property type="project" value="InterPro"/>
</dbReference>
<dbReference type="GO" id="GO:0043190">
    <property type="term" value="C:ATP-binding cassette (ABC) transporter complex"/>
    <property type="evidence" value="ECO:0007669"/>
    <property type="project" value="InterPro"/>
</dbReference>
<keyword evidence="2" id="KW-1003">Cell membrane</keyword>
<organism evidence="7 8">
    <name type="scientific">Yoonia ponticola</name>
    <dbReference type="NCBI Taxonomy" id="1524255"/>
    <lineage>
        <taxon>Bacteria</taxon>
        <taxon>Pseudomonadati</taxon>
        <taxon>Pseudomonadota</taxon>
        <taxon>Alphaproteobacteria</taxon>
        <taxon>Rhodobacterales</taxon>
        <taxon>Paracoccaceae</taxon>
        <taxon>Yoonia</taxon>
    </lineage>
</organism>
<comment type="subcellular location">
    <subcellularLocation>
        <location evidence="1">Cell membrane</location>
        <topology evidence="1">Multi-pass membrane protein</topology>
    </subcellularLocation>
</comment>
<evidence type="ECO:0000256" key="1">
    <source>
        <dbReference type="ARBA" id="ARBA00004651"/>
    </source>
</evidence>
<evidence type="ECO:0000313" key="8">
    <source>
        <dbReference type="Proteomes" id="UP000535415"/>
    </source>
</evidence>
<feature type="transmembrane region" description="Helical" evidence="6">
    <location>
        <begin position="12"/>
        <end position="29"/>
    </location>
</feature>
<accession>A0A7W9BK54</accession>
<dbReference type="NCBIfam" id="TIGR04407">
    <property type="entry name" value="LptF_YjgP"/>
    <property type="match status" value="1"/>
</dbReference>
<proteinExistence type="predicted"/>
<dbReference type="Proteomes" id="UP000535415">
    <property type="component" value="Unassembled WGS sequence"/>
</dbReference>
<feature type="transmembrane region" description="Helical" evidence="6">
    <location>
        <begin position="280"/>
        <end position="299"/>
    </location>
</feature>
<feature type="transmembrane region" description="Helical" evidence="6">
    <location>
        <begin position="103"/>
        <end position="122"/>
    </location>
</feature>
<evidence type="ECO:0000313" key="7">
    <source>
        <dbReference type="EMBL" id="MBB5721965.1"/>
    </source>
</evidence>
<protein>
    <submittedName>
        <fullName evidence="7">Lipopolysaccharide export system permease protein</fullName>
    </submittedName>
</protein>
<keyword evidence="5 6" id="KW-0472">Membrane</keyword>
<feature type="transmembrane region" description="Helical" evidence="6">
    <location>
        <begin position="49"/>
        <end position="76"/>
    </location>
</feature>
<dbReference type="EMBL" id="JACIJM010000004">
    <property type="protein sequence ID" value="MBB5721965.1"/>
    <property type="molecule type" value="Genomic_DNA"/>
</dbReference>
<evidence type="ECO:0000256" key="4">
    <source>
        <dbReference type="ARBA" id="ARBA00022989"/>
    </source>
</evidence>
<sequence length="372" mass="40596">MARFDRYMLSQLVVMFGFFSLVLVLVYWINRAVVLFDSLIADGQSAAVFLEFTALSLPSVIRIALPLAAFAAAVYVTNRMSTESELVVVQATGFSPYRLARPVLYFGVIVFALMTLLMHILVPLASARLDARTAEIAQNITSRFLTPGEFLEPTDGLTFYIGDVTPAGELKDVFLADLRNIDRQVTYTAASAYLVRSDESTQLVMVDGMAQILEPDGQRLSTTSFKDFAYDIGGFITVTTREGRRDAEVPTLELLRATDALVAETGKTRAELIARAHDRISQSILGSVAALLGFAALIVGGFSRFGVWRQIVIAIFLIIVIKAVETAGLNAARDDPSLWFAAYGASAVGLLFVAALLYMSAHPSLFKRRIPA</sequence>
<keyword evidence="8" id="KW-1185">Reference proteome</keyword>
<feature type="transmembrane region" description="Helical" evidence="6">
    <location>
        <begin position="311"/>
        <end position="332"/>
    </location>
</feature>
<reference evidence="7 8" key="1">
    <citation type="submission" date="2020-08" db="EMBL/GenBank/DDBJ databases">
        <title>Genomic Encyclopedia of Type Strains, Phase IV (KMG-IV): sequencing the most valuable type-strain genomes for metagenomic binning, comparative biology and taxonomic classification.</title>
        <authorList>
            <person name="Goeker M."/>
        </authorList>
    </citation>
    <scope>NUCLEOTIDE SEQUENCE [LARGE SCALE GENOMIC DNA]</scope>
    <source>
        <strain evidence="7 8">DSM 101064</strain>
    </source>
</reference>
<gene>
    <name evidence="7" type="ORF">FHS72_001589</name>
</gene>
<keyword evidence="3 6" id="KW-0812">Transmembrane</keyword>
<evidence type="ECO:0000256" key="5">
    <source>
        <dbReference type="ARBA" id="ARBA00023136"/>
    </source>
</evidence>
<dbReference type="GO" id="GO:0015920">
    <property type="term" value="P:lipopolysaccharide transport"/>
    <property type="evidence" value="ECO:0007669"/>
    <property type="project" value="TreeGrafter"/>
</dbReference>
<evidence type="ECO:0000256" key="2">
    <source>
        <dbReference type="ARBA" id="ARBA00022475"/>
    </source>
</evidence>
<dbReference type="PANTHER" id="PTHR33529">
    <property type="entry name" value="SLR0882 PROTEIN-RELATED"/>
    <property type="match status" value="1"/>
</dbReference>
<dbReference type="AlphaFoldDB" id="A0A7W9BK54"/>
<name>A0A7W9BK54_9RHOB</name>
<dbReference type="Pfam" id="PF03739">
    <property type="entry name" value="LptF_LptG"/>
    <property type="match status" value="1"/>
</dbReference>
<keyword evidence="4 6" id="KW-1133">Transmembrane helix</keyword>